<dbReference type="EMBL" id="HBNR01019008">
    <property type="protein sequence ID" value="CAE4572983.1"/>
    <property type="molecule type" value="Transcribed_RNA"/>
</dbReference>
<evidence type="ECO:0000259" key="2">
    <source>
        <dbReference type="PROSITE" id="PS50076"/>
    </source>
</evidence>
<feature type="region of interest" description="Disordered" evidence="1">
    <location>
        <begin position="81"/>
        <end position="106"/>
    </location>
</feature>
<dbReference type="Gene3D" id="1.10.287.110">
    <property type="entry name" value="DnaJ domain"/>
    <property type="match status" value="1"/>
</dbReference>
<reference evidence="3" key="1">
    <citation type="submission" date="2021-01" db="EMBL/GenBank/DDBJ databases">
        <authorList>
            <person name="Corre E."/>
            <person name="Pelletier E."/>
            <person name="Niang G."/>
            <person name="Scheremetjew M."/>
            <person name="Finn R."/>
            <person name="Kale V."/>
            <person name="Holt S."/>
            <person name="Cochrane G."/>
            <person name="Meng A."/>
            <person name="Brown T."/>
            <person name="Cohen L."/>
        </authorList>
    </citation>
    <scope>NUCLEOTIDE SEQUENCE</scope>
    <source>
        <strain evidence="3">CCMP3105</strain>
    </source>
</reference>
<name>A0A7S4Q704_9DINO</name>
<dbReference type="SUPFAM" id="SSF46565">
    <property type="entry name" value="Chaperone J-domain"/>
    <property type="match status" value="1"/>
</dbReference>
<proteinExistence type="predicted"/>
<organism evidence="3">
    <name type="scientific">Alexandrium monilatum</name>
    <dbReference type="NCBI Taxonomy" id="311494"/>
    <lineage>
        <taxon>Eukaryota</taxon>
        <taxon>Sar</taxon>
        <taxon>Alveolata</taxon>
        <taxon>Dinophyceae</taxon>
        <taxon>Gonyaulacales</taxon>
        <taxon>Pyrocystaceae</taxon>
        <taxon>Alexandrium</taxon>
    </lineage>
</organism>
<evidence type="ECO:0000256" key="1">
    <source>
        <dbReference type="SAM" id="MobiDB-lite"/>
    </source>
</evidence>
<gene>
    <name evidence="3" type="ORF">AMON00008_LOCUS12602</name>
</gene>
<dbReference type="InterPro" id="IPR036869">
    <property type="entry name" value="J_dom_sf"/>
</dbReference>
<evidence type="ECO:0000313" key="3">
    <source>
        <dbReference type="EMBL" id="CAE4572983.1"/>
    </source>
</evidence>
<sequence length="375" mass="40313">MASEAAPWSAGRAKPVEGLVRQRRSLGGCLQTLAIRGRHHRAGGGLTGIPGAGLYVPAGRGRWPLEAGTVAQEASTVAREAASSGSLLGRGSGPARRAEGPPGRRRSLPLRAAGAVIGALVGCGVWRAISPGVERRRQLACWLAADSGCWTARQRPAEGPLTARRRLRPPAGRSARGLVVSWALSRQAAEAVLGVGVGASLEEVRRAFRARARRTHPDGGGSAEAFRELREAYALLRWGSTPSRGSRRAEDVAEDGPPRAGDAEWSRWEEEVRRGRELAGEDDVIYWRPEPSESWRPAKVLAVQVVYEPSSGPHGWIYLQPLVEEAGDGVFQEDEEAEMEQVEPLSPDGVNWCFAPSATPLGYGRWRLGPRPPLP</sequence>
<dbReference type="SMART" id="SM00271">
    <property type="entry name" value="DnaJ"/>
    <property type="match status" value="1"/>
</dbReference>
<protein>
    <recommendedName>
        <fullName evidence="2">J domain-containing protein</fullName>
    </recommendedName>
</protein>
<dbReference type="Pfam" id="PF00226">
    <property type="entry name" value="DnaJ"/>
    <property type="match status" value="1"/>
</dbReference>
<dbReference type="AlphaFoldDB" id="A0A7S4Q704"/>
<dbReference type="InterPro" id="IPR001623">
    <property type="entry name" value="DnaJ_domain"/>
</dbReference>
<dbReference type="PROSITE" id="PS50076">
    <property type="entry name" value="DNAJ_2"/>
    <property type="match status" value="1"/>
</dbReference>
<feature type="region of interest" description="Disordered" evidence="1">
    <location>
        <begin position="242"/>
        <end position="264"/>
    </location>
</feature>
<accession>A0A7S4Q704</accession>
<feature type="compositionally biased region" description="Low complexity" evidence="1">
    <location>
        <begin position="81"/>
        <end position="95"/>
    </location>
</feature>
<feature type="domain" description="J" evidence="2">
    <location>
        <begin position="188"/>
        <end position="254"/>
    </location>
</feature>